<feature type="domain" description="DUF4773" evidence="3">
    <location>
        <begin position="81"/>
        <end position="196"/>
    </location>
</feature>
<name>A0AAV2PBC7_9HYME</name>
<dbReference type="InterPro" id="IPR031941">
    <property type="entry name" value="DUF4773"/>
</dbReference>
<protein>
    <recommendedName>
        <fullName evidence="3">DUF4773 domain-containing protein</fullName>
    </recommendedName>
</protein>
<evidence type="ECO:0000256" key="1">
    <source>
        <dbReference type="SAM" id="MobiDB-lite"/>
    </source>
</evidence>
<organism evidence="4 5">
    <name type="scientific">Lasius platythorax</name>
    <dbReference type="NCBI Taxonomy" id="488582"/>
    <lineage>
        <taxon>Eukaryota</taxon>
        <taxon>Metazoa</taxon>
        <taxon>Ecdysozoa</taxon>
        <taxon>Arthropoda</taxon>
        <taxon>Hexapoda</taxon>
        <taxon>Insecta</taxon>
        <taxon>Pterygota</taxon>
        <taxon>Neoptera</taxon>
        <taxon>Endopterygota</taxon>
        <taxon>Hymenoptera</taxon>
        <taxon>Apocrita</taxon>
        <taxon>Aculeata</taxon>
        <taxon>Formicoidea</taxon>
        <taxon>Formicidae</taxon>
        <taxon>Formicinae</taxon>
        <taxon>Lasius</taxon>
        <taxon>Lasius</taxon>
    </lineage>
</organism>
<evidence type="ECO:0000313" key="5">
    <source>
        <dbReference type="Proteomes" id="UP001497644"/>
    </source>
</evidence>
<proteinExistence type="predicted"/>
<keyword evidence="2" id="KW-0732">Signal</keyword>
<dbReference type="EMBL" id="OZ034832">
    <property type="protein sequence ID" value="CAL1689783.1"/>
    <property type="molecule type" value="Genomic_DNA"/>
</dbReference>
<feature type="chain" id="PRO_5043584567" description="DUF4773 domain-containing protein" evidence="2">
    <location>
        <begin position="21"/>
        <end position="255"/>
    </location>
</feature>
<gene>
    <name evidence="4" type="ORF">LPLAT_LOCUS14632</name>
</gene>
<dbReference type="PANTHER" id="PTHR36299">
    <property type="entry name" value="AGAP008005-PA"/>
    <property type="match status" value="1"/>
</dbReference>
<dbReference type="Proteomes" id="UP001497644">
    <property type="component" value="Chromosome 9"/>
</dbReference>
<keyword evidence="5" id="KW-1185">Reference proteome</keyword>
<evidence type="ECO:0000313" key="4">
    <source>
        <dbReference type="EMBL" id="CAL1689783.1"/>
    </source>
</evidence>
<evidence type="ECO:0000259" key="3">
    <source>
        <dbReference type="Pfam" id="PF15998"/>
    </source>
</evidence>
<dbReference type="PANTHER" id="PTHR36299:SF4">
    <property type="entry name" value="GH07892P-RELATED"/>
    <property type="match status" value="1"/>
</dbReference>
<feature type="signal peptide" evidence="2">
    <location>
        <begin position="1"/>
        <end position="20"/>
    </location>
</feature>
<feature type="compositionally biased region" description="Acidic residues" evidence="1">
    <location>
        <begin position="214"/>
        <end position="255"/>
    </location>
</feature>
<accession>A0AAV2PBC7</accession>
<feature type="region of interest" description="Disordered" evidence="1">
    <location>
        <begin position="205"/>
        <end position="255"/>
    </location>
</feature>
<dbReference type="Pfam" id="PF15998">
    <property type="entry name" value="DUF4773"/>
    <property type="match status" value="1"/>
</dbReference>
<reference evidence="4" key="1">
    <citation type="submission" date="2024-04" db="EMBL/GenBank/DDBJ databases">
        <authorList>
            <consortium name="Molecular Ecology Group"/>
        </authorList>
    </citation>
    <scope>NUCLEOTIDE SEQUENCE</scope>
</reference>
<evidence type="ECO:0000256" key="2">
    <source>
        <dbReference type="SAM" id="SignalP"/>
    </source>
</evidence>
<sequence length="255" mass="28701">MKQAARWLLLIVALATRSASVTESRVDGNFTTKGKIVSGEIFEEFSGISRTDLKQLKTLLRQASNSSESGNGTVTATRQGPCQCLGGVCGCCSRILYDRWKQKACVNITYDPDEFSFTAHILMNDRILYTRTVSGKNPRPMCVPFPRIPFMRACVRFYNIYFQGRNIHLCVNMEGKFEDTTVFKVSLDCLRFGANGLALLKPEDGGGLGQVEVFPDDDNDDEDDYDDENEDNDEEDDENDDEDDENDDDDDDDLF</sequence>
<dbReference type="AlphaFoldDB" id="A0AAV2PBC7"/>